<dbReference type="EMBL" id="CAJNOT010004722">
    <property type="protein sequence ID" value="CAF1442896.1"/>
    <property type="molecule type" value="Genomic_DNA"/>
</dbReference>
<dbReference type="EMBL" id="CAJNOH010003801">
    <property type="protein sequence ID" value="CAF1349149.1"/>
    <property type="molecule type" value="Genomic_DNA"/>
</dbReference>
<reference evidence="2" key="1">
    <citation type="submission" date="2021-02" db="EMBL/GenBank/DDBJ databases">
        <authorList>
            <person name="Nowell W R."/>
        </authorList>
    </citation>
    <scope>NUCLEOTIDE SEQUENCE</scope>
</reference>
<accession>A0A815NTY8</accession>
<evidence type="ECO:0000313" key="1">
    <source>
        <dbReference type="EMBL" id="CAF1349149.1"/>
    </source>
</evidence>
<organism evidence="2 5">
    <name type="scientific">Rotaria sordida</name>
    <dbReference type="NCBI Taxonomy" id="392033"/>
    <lineage>
        <taxon>Eukaryota</taxon>
        <taxon>Metazoa</taxon>
        <taxon>Spiralia</taxon>
        <taxon>Gnathifera</taxon>
        <taxon>Rotifera</taxon>
        <taxon>Eurotatoria</taxon>
        <taxon>Bdelloidea</taxon>
        <taxon>Philodinida</taxon>
        <taxon>Philodinidae</taxon>
        <taxon>Rotaria</taxon>
    </lineage>
</organism>
<evidence type="ECO:0000313" key="6">
    <source>
        <dbReference type="Proteomes" id="UP000663870"/>
    </source>
</evidence>
<evidence type="ECO:0000313" key="5">
    <source>
        <dbReference type="Proteomes" id="UP000663864"/>
    </source>
</evidence>
<evidence type="ECO:0000313" key="4">
    <source>
        <dbReference type="EMBL" id="CAF4059950.1"/>
    </source>
</evidence>
<dbReference type="EMBL" id="CAJNOL010005168">
    <property type="protein sequence ID" value="CAF1600773.1"/>
    <property type="molecule type" value="Genomic_DNA"/>
</dbReference>
<dbReference type="Proteomes" id="UP000663870">
    <property type="component" value="Unassembled WGS sequence"/>
</dbReference>
<keyword evidence="6" id="KW-1185">Reference proteome</keyword>
<evidence type="ECO:0000313" key="3">
    <source>
        <dbReference type="EMBL" id="CAF1600773.1"/>
    </source>
</evidence>
<evidence type="ECO:0000313" key="2">
    <source>
        <dbReference type="EMBL" id="CAF1442896.1"/>
    </source>
</evidence>
<dbReference type="Proteomes" id="UP000663864">
    <property type="component" value="Unassembled WGS sequence"/>
</dbReference>
<dbReference type="EMBL" id="CAJOBD010006396">
    <property type="protein sequence ID" value="CAF4059950.1"/>
    <property type="molecule type" value="Genomic_DNA"/>
</dbReference>
<dbReference type="AlphaFoldDB" id="A0A815NTY8"/>
<sequence length="105" mass="12160">MIVLEVNLPDTDELRSIGINTEQRIAVLPLLNSMLIRQQRSDGSFVRVFSAHTTMRYRLIEKHNYQVLPIFHGEYLHALRDNTIKNLFETNLALKSLPKQSSLNL</sequence>
<protein>
    <submittedName>
        <fullName evidence="2">Uncharacterized protein</fullName>
    </submittedName>
</protein>
<dbReference type="Proteomes" id="UP000663854">
    <property type="component" value="Unassembled WGS sequence"/>
</dbReference>
<proteinExistence type="predicted"/>
<comment type="caution">
    <text evidence="2">The sequence shown here is derived from an EMBL/GenBank/DDBJ whole genome shotgun (WGS) entry which is preliminary data.</text>
</comment>
<dbReference type="Proteomes" id="UP000663836">
    <property type="component" value="Unassembled WGS sequence"/>
</dbReference>
<gene>
    <name evidence="4" type="ORF">JBS370_LOCUS29534</name>
    <name evidence="3" type="ORF">JXQ802_LOCUS48284</name>
    <name evidence="1" type="ORF">PYM288_LOCUS32297</name>
    <name evidence="2" type="ORF">ZHD862_LOCUS34902</name>
</gene>
<name>A0A815NTY8_9BILA</name>